<dbReference type="Pfam" id="PF00083">
    <property type="entry name" value="Sugar_tr"/>
    <property type="match status" value="1"/>
</dbReference>
<evidence type="ECO:0000256" key="5">
    <source>
        <dbReference type="SAM" id="MobiDB-lite"/>
    </source>
</evidence>
<keyword evidence="4 6" id="KW-0472">Membrane</keyword>
<organism evidence="8 9">
    <name type="scientific">Aplysia californica</name>
    <name type="common">California sea hare</name>
    <dbReference type="NCBI Taxonomy" id="6500"/>
    <lineage>
        <taxon>Eukaryota</taxon>
        <taxon>Metazoa</taxon>
        <taxon>Spiralia</taxon>
        <taxon>Lophotrochozoa</taxon>
        <taxon>Mollusca</taxon>
        <taxon>Gastropoda</taxon>
        <taxon>Heterobranchia</taxon>
        <taxon>Euthyneura</taxon>
        <taxon>Tectipleura</taxon>
        <taxon>Aplysiida</taxon>
        <taxon>Aplysioidea</taxon>
        <taxon>Aplysiidae</taxon>
        <taxon>Aplysia</taxon>
    </lineage>
</organism>
<evidence type="ECO:0000313" key="8">
    <source>
        <dbReference type="Proteomes" id="UP000694888"/>
    </source>
</evidence>
<evidence type="ECO:0000256" key="1">
    <source>
        <dbReference type="ARBA" id="ARBA00004141"/>
    </source>
</evidence>
<evidence type="ECO:0000259" key="7">
    <source>
        <dbReference type="PROSITE" id="PS50850"/>
    </source>
</evidence>
<comment type="subcellular location">
    <subcellularLocation>
        <location evidence="1">Membrane</location>
        <topology evidence="1">Multi-pass membrane protein</topology>
    </subcellularLocation>
</comment>
<dbReference type="InterPro" id="IPR005829">
    <property type="entry name" value="Sugar_transporter_CS"/>
</dbReference>
<dbReference type="SUPFAM" id="SSF103473">
    <property type="entry name" value="MFS general substrate transporter"/>
    <property type="match status" value="1"/>
</dbReference>
<dbReference type="InterPro" id="IPR036259">
    <property type="entry name" value="MFS_trans_sf"/>
</dbReference>
<dbReference type="PROSITE" id="PS50850">
    <property type="entry name" value="MFS"/>
    <property type="match status" value="1"/>
</dbReference>
<gene>
    <name evidence="9" type="primary">LOC101851323</name>
</gene>
<feature type="transmembrane region" description="Helical" evidence="6">
    <location>
        <begin position="494"/>
        <end position="514"/>
    </location>
</feature>
<feature type="compositionally biased region" description="Basic and acidic residues" evidence="5">
    <location>
        <begin position="555"/>
        <end position="581"/>
    </location>
</feature>
<evidence type="ECO:0000256" key="4">
    <source>
        <dbReference type="ARBA" id="ARBA00023136"/>
    </source>
</evidence>
<feature type="transmembrane region" description="Helical" evidence="6">
    <location>
        <begin position="226"/>
        <end position="246"/>
    </location>
</feature>
<keyword evidence="3 6" id="KW-1133">Transmembrane helix</keyword>
<evidence type="ECO:0000256" key="3">
    <source>
        <dbReference type="ARBA" id="ARBA00022989"/>
    </source>
</evidence>
<dbReference type="RefSeq" id="XP_005113161.1">
    <property type="nucleotide sequence ID" value="XM_005113104.1"/>
</dbReference>
<feature type="domain" description="Major facilitator superfamily (MFS) profile" evidence="7">
    <location>
        <begin position="101"/>
        <end position="518"/>
    </location>
</feature>
<evidence type="ECO:0000256" key="2">
    <source>
        <dbReference type="ARBA" id="ARBA00022692"/>
    </source>
</evidence>
<name>A0ABM0KAV8_APLCA</name>
<accession>A0ABM0KAV8</accession>
<feature type="region of interest" description="Disordered" evidence="5">
    <location>
        <begin position="549"/>
        <end position="581"/>
    </location>
</feature>
<dbReference type="PANTHER" id="PTHR24064">
    <property type="entry name" value="SOLUTE CARRIER FAMILY 22 MEMBER"/>
    <property type="match status" value="1"/>
</dbReference>
<keyword evidence="2 6" id="KW-0812">Transmembrane</keyword>
<feature type="transmembrane region" description="Helical" evidence="6">
    <location>
        <begin position="404"/>
        <end position="425"/>
    </location>
</feature>
<dbReference type="Proteomes" id="UP000694888">
    <property type="component" value="Unplaced"/>
</dbReference>
<dbReference type="Gene3D" id="1.20.1250.20">
    <property type="entry name" value="MFS general substrate transporter like domains"/>
    <property type="match status" value="1"/>
</dbReference>
<feature type="transmembrane region" description="Helical" evidence="6">
    <location>
        <begin position="193"/>
        <end position="214"/>
    </location>
</feature>
<dbReference type="InterPro" id="IPR005828">
    <property type="entry name" value="MFS_sugar_transport-like"/>
</dbReference>
<feature type="transmembrane region" description="Helical" evidence="6">
    <location>
        <begin position="340"/>
        <end position="366"/>
    </location>
</feature>
<proteinExistence type="predicted"/>
<sequence>MSEASYLCVGSVRTAGIHPKLSVSGCHNRASSTTMPGVMACRRNPHNASDTLILSTGSHGTLTTPSYVTADVTHTYSPWRNGSTDDNNNNSSNITTTTNNSFIITGSCDLLPRCESTAYLPAASTIVSTFDLKCERSSLISHITSIQMMGVALGSYLSGEVGDRWGRKAVMYLNLSLSALANGLAAFAPSWKIYAALRFLIGVSGGGCVALSLYYPLEFVTARWRVAVAGIPSWDLGLVIYGLLMLAFKDWVLIHVSTAVLSVLLLVVVFWMPESMRWLVVNYRRDKAEAVARRMCRYNNRHLPNAQPGQIFPTKVLADQEETEQQTRPPSVLQLFSRPLVLITTLSFFIYFSMSVMYMAIAFSISALFGNFYLNFIIFALLSIPASVLVPLLGQKMGRKKGVIFLLAVSAVVGLAIVAIFFAGSGSGQKTSMTILALCISALVDQAWTLETAHSVELYPTAVRALGLGFVSLGARLGGIAAPYVVPREPDSLYVSYLIMAGLAVSSCCMLLALPETRDRALPDDILQVEPPVDGHVIDDVTGVIGVGGTDGVGEGERGEKKGGEKGEKREKGENCGEKYRETVGESEIGTLLGSEVSVRATVDNSRLSLRDVV</sequence>
<evidence type="ECO:0000313" key="9">
    <source>
        <dbReference type="RefSeq" id="XP_005113161.1"/>
    </source>
</evidence>
<dbReference type="PROSITE" id="PS00217">
    <property type="entry name" value="SUGAR_TRANSPORT_2"/>
    <property type="match status" value="1"/>
</dbReference>
<dbReference type="InterPro" id="IPR020846">
    <property type="entry name" value="MFS_dom"/>
</dbReference>
<feature type="transmembrane region" description="Helical" evidence="6">
    <location>
        <begin position="372"/>
        <end position="392"/>
    </location>
</feature>
<feature type="transmembrane region" description="Helical" evidence="6">
    <location>
        <begin position="462"/>
        <end position="482"/>
    </location>
</feature>
<evidence type="ECO:0000256" key="6">
    <source>
        <dbReference type="SAM" id="Phobius"/>
    </source>
</evidence>
<keyword evidence="8" id="KW-1185">Reference proteome</keyword>
<feature type="transmembrane region" description="Helical" evidence="6">
    <location>
        <begin position="169"/>
        <end position="187"/>
    </location>
</feature>
<protein>
    <submittedName>
        <fullName evidence="9">Solute carrier family 22 member 7</fullName>
    </submittedName>
</protein>
<reference evidence="9" key="1">
    <citation type="submission" date="2025-08" db="UniProtKB">
        <authorList>
            <consortium name="RefSeq"/>
        </authorList>
    </citation>
    <scope>IDENTIFICATION</scope>
</reference>
<dbReference type="GeneID" id="101851323"/>
<feature type="transmembrane region" description="Helical" evidence="6">
    <location>
        <begin position="252"/>
        <end position="272"/>
    </location>
</feature>